<sequence>MPKLVKTEEEAEDQKEDSLPEGLITKLLTEDLCHDLKALDVQTVISSVSGLLERLKSYVAECIKDKHAFFNQCCGLLVRLLPMLSSYSDLLLLFYLTVSLTTHRATGKLLSVLTHIFTELAQKGFCIPKELIEDSASEGATQFHDYEGGGIGEGEGVKDVSDKIENEDQVEDTLKKGQEKDKDNPDDKPDVKEEDNAIEMSDDFDGKMHDGDQEKQENEDDKSSSEEDDLDKQMGDLGDADADKLDERLWGDDEDEDDDDDDDNDKAEETGPGMDMGESELVAKDDNQNGDQGKDEKRNQKEETKEEKGEENRKEKIHEQIDEREYDENETDPYHGKQDTNQEPEALDLPDDLNLENDEGKGSGDEKDKENGEVENPFEIEEKSMDIKEEEKGQEENDEEKTDAEVQEMNEGDQENLDKDEQKEEPGPQEPEEESTNNEAGENVADLAEEEKKLEPEKENENGLPTDSGLLPQNDEEEKIAEDEEVPDSAQRMEHETCGQTAEDNLQSDTAAELGWCRLRKG</sequence>
<feature type="compositionally biased region" description="Polar residues" evidence="3">
    <location>
        <begin position="498"/>
        <end position="510"/>
    </location>
</feature>
<feature type="compositionally biased region" description="Basic and acidic residues" evidence="3">
    <location>
        <begin position="380"/>
        <end position="395"/>
    </location>
</feature>
<keyword evidence="1" id="KW-0547">Nucleotide-binding</keyword>
<feature type="compositionally biased region" description="Basic and acidic residues" evidence="3">
    <location>
        <begin position="281"/>
        <end position="323"/>
    </location>
</feature>
<dbReference type="EMBL" id="CAUEEQ010071258">
    <property type="protein sequence ID" value="CAJ0966001.1"/>
    <property type="molecule type" value="Genomic_DNA"/>
</dbReference>
<proteinExistence type="predicted"/>
<protein>
    <recommendedName>
        <fullName evidence="6">Midasin</fullName>
    </recommendedName>
</protein>
<evidence type="ECO:0000313" key="5">
    <source>
        <dbReference type="Proteomes" id="UP001176940"/>
    </source>
</evidence>
<keyword evidence="5" id="KW-1185">Reference proteome</keyword>
<dbReference type="PANTHER" id="PTHR48103">
    <property type="entry name" value="MIDASIN-RELATED"/>
    <property type="match status" value="1"/>
</dbReference>
<organism evidence="4 5">
    <name type="scientific">Ranitomeya imitator</name>
    <name type="common">mimic poison frog</name>
    <dbReference type="NCBI Taxonomy" id="111125"/>
    <lineage>
        <taxon>Eukaryota</taxon>
        <taxon>Metazoa</taxon>
        <taxon>Chordata</taxon>
        <taxon>Craniata</taxon>
        <taxon>Vertebrata</taxon>
        <taxon>Euteleostomi</taxon>
        <taxon>Amphibia</taxon>
        <taxon>Batrachia</taxon>
        <taxon>Anura</taxon>
        <taxon>Neobatrachia</taxon>
        <taxon>Hyloidea</taxon>
        <taxon>Dendrobatidae</taxon>
        <taxon>Dendrobatinae</taxon>
        <taxon>Ranitomeya</taxon>
    </lineage>
</organism>
<evidence type="ECO:0000256" key="2">
    <source>
        <dbReference type="ARBA" id="ARBA00022840"/>
    </source>
</evidence>
<name>A0ABN9MI62_9NEOB</name>
<feature type="compositionally biased region" description="Basic and acidic residues" evidence="3">
    <location>
        <begin position="241"/>
        <end position="251"/>
    </location>
</feature>
<evidence type="ECO:0000256" key="1">
    <source>
        <dbReference type="ARBA" id="ARBA00022741"/>
    </source>
</evidence>
<feature type="compositionally biased region" description="Basic and acidic residues" evidence="3">
    <location>
        <begin position="416"/>
        <end position="426"/>
    </location>
</feature>
<feature type="compositionally biased region" description="Basic and acidic residues" evidence="3">
    <location>
        <begin position="204"/>
        <end position="225"/>
    </location>
</feature>
<gene>
    <name evidence="4" type="ORF">RIMI_LOCUS20842036</name>
</gene>
<feature type="compositionally biased region" description="Acidic residues" evidence="3">
    <location>
        <begin position="396"/>
        <end position="415"/>
    </location>
</feature>
<reference evidence="4" key="1">
    <citation type="submission" date="2023-07" db="EMBL/GenBank/DDBJ databases">
        <authorList>
            <person name="Stuckert A."/>
        </authorList>
    </citation>
    <scope>NUCLEOTIDE SEQUENCE</scope>
</reference>
<feature type="compositionally biased region" description="Acidic residues" evidence="3">
    <location>
        <begin position="345"/>
        <end position="357"/>
    </location>
</feature>
<accession>A0ABN9MI62</accession>
<keyword evidence="2" id="KW-0067">ATP-binding</keyword>
<feature type="compositionally biased region" description="Basic and acidic residues" evidence="3">
    <location>
        <begin position="155"/>
        <end position="195"/>
    </location>
</feature>
<dbReference type="PANTHER" id="PTHR48103:SF2">
    <property type="entry name" value="MIDASIN"/>
    <property type="match status" value="1"/>
</dbReference>
<comment type="caution">
    <text evidence="4">The sequence shown here is derived from an EMBL/GenBank/DDBJ whole genome shotgun (WGS) entry which is preliminary data.</text>
</comment>
<feature type="compositionally biased region" description="Acidic residues" evidence="3">
    <location>
        <begin position="474"/>
        <end position="487"/>
    </location>
</feature>
<evidence type="ECO:0000313" key="4">
    <source>
        <dbReference type="EMBL" id="CAJ0966001.1"/>
    </source>
</evidence>
<feature type="compositionally biased region" description="Acidic residues" evidence="3">
    <location>
        <begin position="252"/>
        <end position="266"/>
    </location>
</feature>
<feature type="compositionally biased region" description="Basic and acidic residues" evidence="3">
    <location>
        <begin position="450"/>
        <end position="461"/>
    </location>
</feature>
<feature type="region of interest" description="Disordered" evidence="3">
    <location>
        <begin position="142"/>
        <end position="522"/>
    </location>
</feature>
<feature type="compositionally biased region" description="Basic and acidic residues" evidence="3">
    <location>
        <begin position="358"/>
        <end position="372"/>
    </location>
</feature>
<dbReference type="Proteomes" id="UP001176940">
    <property type="component" value="Unassembled WGS sequence"/>
</dbReference>
<evidence type="ECO:0008006" key="6">
    <source>
        <dbReference type="Google" id="ProtNLM"/>
    </source>
</evidence>
<evidence type="ECO:0000256" key="3">
    <source>
        <dbReference type="SAM" id="MobiDB-lite"/>
    </source>
</evidence>